<feature type="region of interest" description="Disordered" evidence="9">
    <location>
        <begin position="1"/>
        <end position="88"/>
    </location>
</feature>
<feature type="compositionally biased region" description="Low complexity" evidence="9">
    <location>
        <begin position="56"/>
        <end position="72"/>
    </location>
</feature>
<evidence type="ECO:0000256" key="7">
    <source>
        <dbReference type="ARBA" id="ARBA00023136"/>
    </source>
</evidence>
<dbReference type="OrthoDB" id="1661054at2759"/>
<dbReference type="Proteomes" id="UP000777482">
    <property type="component" value="Unassembled WGS sequence"/>
</dbReference>
<comment type="caution">
    <text evidence="10">The sequence shown here is derived from an EMBL/GenBank/DDBJ whole genome shotgun (WGS) entry which is preliminary data.</text>
</comment>
<evidence type="ECO:0000256" key="3">
    <source>
        <dbReference type="ARBA" id="ARBA00020983"/>
    </source>
</evidence>
<dbReference type="GO" id="GO:0006891">
    <property type="term" value="P:intra-Golgi vesicle-mediated transport"/>
    <property type="evidence" value="ECO:0007669"/>
    <property type="project" value="TreeGrafter"/>
</dbReference>
<keyword evidence="7" id="KW-0472">Membrane</keyword>
<feature type="compositionally biased region" description="Low complexity" evidence="9">
    <location>
        <begin position="31"/>
        <end position="49"/>
    </location>
</feature>
<name>A0A9P6VYR6_RHOMI</name>
<reference evidence="10 11" key="1">
    <citation type="submission" date="2020-11" db="EMBL/GenBank/DDBJ databases">
        <title>Kefir isolates.</title>
        <authorList>
            <person name="Marcisauskas S."/>
            <person name="Kim Y."/>
            <person name="Blasche S."/>
        </authorList>
    </citation>
    <scope>NUCLEOTIDE SEQUENCE [LARGE SCALE GENOMIC DNA]</scope>
    <source>
        <strain evidence="10 11">KR</strain>
    </source>
</reference>
<keyword evidence="11" id="KW-1185">Reference proteome</keyword>
<evidence type="ECO:0000313" key="11">
    <source>
        <dbReference type="Proteomes" id="UP000777482"/>
    </source>
</evidence>
<evidence type="ECO:0000256" key="5">
    <source>
        <dbReference type="ARBA" id="ARBA00022927"/>
    </source>
</evidence>
<dbReference type="EMBL" id="PUHQ01000078">
    <property type="protein sequence ID" value="KAG0657638.1"/>
    <property type="molecule type" value="Genomic_DNA"/>
</dbReference>
<evidence type="ECO:0000256" key="6">
    <source>
        <dbReference type="ARBA" id="ARBA00023034"/>
    </source>
</evidence>
<evidence type="ECO:0000256" key="4">
    <source>
        <dbReference type="ARBA" id="ARBA00022448"/>
    </source>
</evidence>
<proteinExistence type="inferred from homology"/>
<accession>A0A9P6VYR6</accession>
<keyword evidence="5" id="KW-0653">Protein transport</keyword>
<dbReference type="PANTHER" id="PTHR21311">
    <property type="entry name" value="CONSERVED OLIGOMERIC GOLGI COMPLEX COMPONENT 8"/>
    <property type="match status" value="1"/>
</dbReference>
<dbReference type="GO" id="GO:0015031">
    <property type="term" value="P:protein transport"/>
    <property type="evidence" value="ECO:0007669"/>
    <property type="project" value="UniProtKB-KW"/>
</dbReference>
<feature type="compositionally biased region" description="Low complexity" evidence="9">
    <location>
        <begin position="840"/>
        <end position="856"/>
    </location>
</feature>
<keyword evidence="6" id="KW-0333">Golgi apparatus</keyword>
<evidence type="ECO:0000256" key="9">
    <source>
        <dbReference type="SAM" id="MobiDB-lite"/>
    </source>
</evidence>
<keyword evidence="4" id="KW-0813">Transport</keyword>
<dbReference type="InterPro" id="IPR007255">
    <property type="entry name" value="COG8"/>
</dbReference>
<feature type="region of interest" description="Disordered" evidence="9">
    <location>
        <begin position="601"/>
        <end position="628"/>
    </location>
</feature>
<dbReference type="GO" id="GO:0000139">
    <property type="term" value="C:Golgi membrane"/>
    <property type="evidence" value="ECO:0007669"/>
    <property type="project" value="UniProtKB-SubCell"/>
</dbReference>
<evidence type="ECO:0000256" key="1">
    <source>
        <dbReference type="ARBA" id="ARBA00004395"/>
    </source>
</evidence>
<evidence type="ECO:0000256" key="8">
    <source>
        <dbReference type="ARBA" id="ARBA00031347"/>
    </source>
</evidence>
<evidence type="ECO:0000313" key="10">
    <source>
        <dbReference type="EMBL" id="KAG0657638.1"/>
    </source>
</evidence>
<comment type="similarity">
    <text evidence="2">Belongs to the COG8 family.</text>
</comment>
<dbReference type="GO" id="GO:0017119">
    <property type="term" value="C:Golgi transport complex"/>
    <property type="evidence" value="ECO:0007669"/>
    <property type="project" value="InterPro"/>
</dbReference>
<dbReference type="Pfam" id="PF04124">
    <property type="entry name" value="Dor1"/>
    <property type="match status" value="2"/>
</dbReference>
<feature type="region of interest" description="Disordered" evidence="9">
    <location>
        <begin position="796"/>
        <end position="942"/>
    </location>
</feature>
<sequence>MASTSAYRLDSLPPPPPADPATPDDDDGEAAEPIPSLAALLLSTAQSLADRSRVQPTTAATPATSKPTIKGLSSGGGGSKSTAQAPPFQLSTSPEALLSHPAAPPYLASLLAQPLSQIESLPATLASQSTALDQDLSSLAYTRYSAFLQSHAAAQSISALFTTLSDSLSALLDSTSSLELAATAFGSKIHSVRDKRERMARVRDRIGEVEELLDAPSVVDACVRAGYWSEAIDVATRLENLHKRLLANATSFSSRAAPDAGEADEEEQDSVEDGRGARVLLDRIRGEVNVALLSLRTRVLESLVQRNLKLPGAVRAVGVLRRIAERGLAVDQHNRAQRTPLAKPTPPAELDEDALRVVFLVARWKCLRGELGGVEAQMAAAGIHLLGKDAAEGDQHHLHHLPAAAAAGKRDLQVSAEENDERARWTKRWIEVWREIVGETITMYAEVFLGSGSGGGGGVKRAQEDSNGTPLLRAHALSPTAPLHLFLSSALDSLSTVLARAIAGLNSSSALSSLVTQLTYCSHSFARYGLDFRQVIQLRERVELRIGRIVALEWEAAGRKWEKEWRDAWGHSGGAIMTAAKARRSGRVPLTDWLVVPEGLSTALSTPTPPPPTSSYDSPPTESWHHQPSPSIALFPPLARFLNAHATALNSLRLLPPVSLFTPLRRAQAIELDRATQVLSAFTDAWLAAIASTPLLSSPGGFVSPNPGENDGELSTDERTIAHERDEERRAVAAAVAWFGRAVVTWCSEALETGVYAELVESGRAGERRVVAEGVKQARRRCEQLVAKIEGRDYVEPSPAKVPSASVPSAAVVANGQPSSDDDKLKSPPPPITTELPVIDADAPVSAAPSSPNNDALDPASALNGNASKPADFLVSPVDNDDADPDLELELEAEEGRPTSSSDALGTEAPYVVHEKAPPPPAPLADSVVAPLKADDDVGGSQ</sequence>
<protein>
    <recommendedName>
        <fullName evidence="3">Conserved oligomeric Golgi complex subunit 8</fullName>
    </recommendedName>
    <alternativeName>
        <fullName evidence="8">Component of oligomeric Golgi complex 8</fullName>
    </alternativeName>
</protein>
<organism evidence="10 11">
    <name type="scientific">Rhodotorula mucilaginosa</name>
    <name type="common">Yeast</name>
    <name type="synonym">Rhodotorula rubra</name>
    <dbReference type="NCBI Taxonomy" id="5537"/>
    <lineage>
        <taxon>Eukaryota</taxon>
        <taxon>Fungi</taxon>
        <taxon>Dikarya</taxon>
        <taxon>Basidiomycota</taxon>
        <taxon>Pucciniomycotina</taxon>
        <taxon>Microbotryomycetes</taxon>
        <taxon>Sporidiobolales</taxon>
        <taxon>Sporidiobolaceae</taxon>
        <taxon>Rhodotorula</taxon>
    </lineage>
</organism>
<feature type="compositionally biased region" description="Low complexity" evidence="9">
    <location>
        <begin position="797"/>
        <end position="814"/>
    </location>
</feature>
<dbReference type="PANTHER" id="PTHR21311:SF0">
    <property type="entry name" value="CONSERVED OLIGOMERIC GOLGI COMPLEX SUBUNIT 8"/>
    <property type="match status" value="1"/>
</dbReference>
<comment type="subcellular location">
    <subcellularLocation>
        <location evidence="1">Golgi apparatus membrane</location>
        <topology evidence="1">Peripheral membrane protein</topology>
    </subcellularLocation>
</comment>
<feature type="compositionally biased region" description="Acidic residues" evidence="9">
    <location>
        <begin position="879"/>
        <end position="893"/>
    </location>
</feature>
<evidence type="ECO:0000256" key="2">
    <source>
        <dbReference type="ARBA" id="ARBA00006419"/>
    </source>
</evidence>
<dbReference type="AlphaFoldDB" id="A0A9P6VYR6"/>
<gene>
    <name evidence="10" type="ORF">C6P46_006292</name>
</gene>